<dbReference type="Pfam" id="PF11720">
    <property type="entry name" value="Inhibitor_I78"/>
    <property type="match status" value="1"/>
</dbReference>
<accession>A0A2U0SCY5</accession>
<reference evidence="1 2" key="1">
    <citation type="submission" date="2018-05" db="EMBL/GenBank/DDBJ databases">
        <title>Description of Sphingomonas pokkalii sp nov, isolated from the rhizosphere of saline tolerant pokkali rice and its draft genome analysis.</title>
        <authorList>
            <person name="Menon R."/>
            <person name="Kumari S."/>
            <person name="Rameshkumar N."/>
        </authorList>
    </citation>
    <scope>NUCLEOTIDE SEQUENCE [LARGE SCALE GENOMIC DNA]</scope>
    <source>
        <strain evidence="1 2">L3B27</strain>
    </source>
</reference>
<dbReference type="OrthoDB" id="8724542at2"/>
<evidence type="ECO:0008006" key="3">
    <source>
        <dbReference type="Google" id="ProtNLM"/>
    </source>
</evidence>
<comment type="caution">
    <text evidence="1">The sequence shown here is derived from an EMBL/GenBank/DDBJ whole genome shotgun (WGS) entry which is preliminary data.</text>
</comment>
<dbReference type="AlphaFoldDB" id="A0A2U0SCY5"/>
<sequence>MIGRVALIALLVGTAGCAQQKKAEPLPPGVECDANRVLGLKGKPRSQAIEADALARSGAKRLRWIEPGSAVTMDFRVDRLNLHVDKAGTITDARCG</sequence>
<dbReference type="RefSeq" id="WP_116468685.1">
    <property type="nucleotide sequence ID" value="NZ_QENQ01000001.1"/>
</dbReference>
<dbReference type="InterPro" id="IPR021719">
    <property type="entry name" value="Prot_inh_I78"/>
</dbReference>
<keyword evidence="2" id="KW-1185">Reference proteome</keyword>
<protein>
    <recommendedName>
        <fullName evidence="3">Peptidase inhibitor I78</fullName>
    </recommendedName>
</protein>
<name>A0A2U0SCY5_9SPHN</name>
<evidence type="ECO:0000313" key="1">
    <source>
        <dbReference type="EMBL" id="PVX29246.1"/>
    </source>
</evidence>
<dbReference type="PANTHER" id="PTHR39600:SF1">
    <property type="entry name" value="PEPTIDASE INHIBITOR I78 FAMILY PROTEIN"/>
    <property type="match status" value="1"/>
</dbReference>
<organism evidence="1 2">
    <name type="scientific">Sphingomonas pokkalii</name>
    <dbReference type="NCBI Taxonomy" id="2175090"/>
    <lineage>
        <taxon>Bacteria</taxon>
        <taxon>Pseudomonadati</taxon>
        <taxon>Pseudomonadota</taxon>
        <taxon>Alphaproteobacteria</taxon>
        <taxon>Sphingomonadales</taxon>
        <taxon>Sphingomonadaceae</taxon>
        <taxon>Sphingomonas</taxon>
    </lineage>
</organism>
<dbReference type="PROSITE" id="PS51257">
    <property type="entry name" value="PROKAR_LIPOPROTEIN"/>
    <property type="match status" value="1"/>
</dbReference>
<dbReference type="PANTHER" id="PTHR39600">
    <property type="entry name" value="PEPTIDASE INHIBITOR I78 FAMILY PROTEIN"/>
    <property type="match status" value="1"/>
</dbReference>
<gene>
    <name evidence="1" type="ORF">DD559_07815</name>
</gene>
<evidence type="ECO:0000313" key="2">
    <source>
        <dbReference type="Proteomes" id="UP000245890"/>
    </source>
</evidence>
<dbReference type="Gene3D" id="3.30.10.10">
    <property type="entry name" value="Trypsin Inhibitor V, subunit A"/>
    <property type="match status" value="1"/>
</dbReference>
<dbReference type="EMBL" id="QENQ01000001">
    <property type="protein sequence ID" value="PVX29246.1"/>
    <property type="molecule type" value="Genomic_DNA"/>
</dbReference>
<dbReference type="Proteomes" id="UP000245890">
    <property type="component" value="Unassembled WGS sequence"/>
</dbReference>
<proteinExistence type="predicted"/>